<feature type="domain" description="C3H1-type" evidence="8">
    <location>
        <begin position="177"/>
        <end position="205"/>
    </location>
</feature>
<evidence type="ECO:0000259" key="8">
    <source>
        <dbReference type="PROSITE" id="PS50103"/>
    </source>
</evidence>
<dbReference type="Gene3D" id="2.30.30.1190">
    <property type="match status" value="2"/>
</dbReference>
<reference evidence="10" key="2">
    <citation type="submission" date="2025-08" db="UniProtKB">
        <authorList>
            <consortium name="RefSeq"/>
        </authorList>
    </citation>
    <scope>IDENTIFICATION</scope>
    <source>
        <tissue evidence="10">Leaf</tissue>
    </source>
</reference>
<dbReference type="FunFam" id="2.30.30.1190:FF:000004">
    <property type="entry name" value="Zinc finger CCCH domain-containing protein 37"/>
    <property type="match status" value="1"/>
</dbReference>
<feature type="domain" description="C3H1-type" evidence="8">
    <location>
        <begin position="228"/>
        <end position="256"/>
    </location>
</feature>
<evidence type="ECO:0000256" key="2">
    <source>
        <dbReference type="ARBA" id="ARBA00022737"/>
    </source>
</evidence>
<evidence type="ECO:0000313" key="9">
    <source>
        <dbReference type="Proteomes" id="UP000504610"/>
    </source>
</evidence>
<evidence type="ECO:0000256" key="3">
    <source>
        <dbReference type="ARBA" id="ARBA00022771"/>
    </source>
</evidence>
<feature type="region of interest" description="Disordered" evidence="7">
    <location>
        <begin position="505"/>
        <end position="529"/>
    </location>
</feature>
<evidence type="ECO:0000256" key="1">
    <source>
        <dbReference type="ARBA" id="ARBA00022723"/>
    </source>
</evidence>
<dbReference type="GO" id="GO:0003677">
    <property type="term" value="F:DNA binding"/>
    <property type="evidence" value="ECO:0007669"/>
    <property type="project" value="UniProtKB-KW"/>
</dbReference>
<dbReference type="AlphaFoldDB" id="A0A6J0NMC1"/>
<keyword evidence="2" id="KW-0677">Repeat</keyword>
<protein>
    <submittedName>
        <fullName evidence="10">Zinc finger CCCH domain-containing protein 37</fullName>
    </submittedName>
</protein>
<feature type="domain" description="C3H1-type" evidence="8">
    <location>
        <begin position="343"/>
        <end position="371"/>
    </location>
</feature>
<dbReference type="GeneID" id="108856568"/>
<keyword evidence="9" id="KW-1185">Reference proteome</keyword>
<evidence type="ECO:0000256" key="6">
    <source>
        <dbReference type="PROSITE-ProRule" id="PRU00723"/>
    </source>
</evidence>
<evidence type="ECO:0000313" key="10">
    <source>
        <dbReference type="RefSeq" id="XP_018485902.2"/>
    </source>
</evidence>
<evidence type="ECO:0000256" key="5">
    <source>
        <dbReference type="ARBA" id="ARBA00023125"/>
    </source>
</evidence>
<dbReference type="Gene3D" id="4.10.1000.10">
    <property type="entry name" value="Zinc finger, CCCH-type"/>
    <property type="match status" value="2"/>
</dbReference>
<feature type="zinc finger region" description="C3H1-type" evidence="6">
    <location>
        <begin position="177"/>
        <end position="205"/>
    </location>
</feature>
<gene>
    <name evidence="10" type="primary">LOC108856568</name>
</gene>
<dbReference type="KEGG" id="rsz:108856568"/>
<dbReference type="RefSeq" id="XP_018485902.2">
    <property type="nucleotide sequence ID" value="XM_018630400.2"/>
</dbReference>
<dbReference type="FunFam" id="4.10.1000.10:FF:000033">
    <property type="entry name" value="zinc finger CCCH domain-containing protein 37"/>
    <property type="match status" value="1"/>
</dbReference>
<feature type="region of interest" description="Disordered" evidence="7">
    <location>
        <begin position="22"/>
        <end position="44"/>
    </location>
</feature>
<dbReference type="OrthoDB" id="411372at2759"/>
<dbReference type="GO" id="GO:0003729">
    <property type="term" value="F:mRNA binding"/>
    <property type="evidence" value="ECO:0007669"/>
    <property type="project" value="UniProtKB-ARBA"/>
</dbReference>
<feature type="domain" description="C3H1-type" evidence="8">
    <location>
        <begin position="423"/>
        <end position="451"/>
    </location>
</feature>
<dbReference type="PANTHER" id="PTHR12506:SF82">
    <property type="entry name" value="ZINC FINGER CCCH DOMAIN-CONTAINING PROTEIN 64-RELATED"/>
    <property type="match status" value="1"/>
</dbReference>
<feature type="compositionally biased region" description="Polar residues" evidence="7">
    <location>
        <begin position="302"/>
        <end position="315"/>
    </location>
</feature>
<keyword evidence="4 6" id="KW-0862">Zinc</keyword>
<dbReference type="PROSITE" id="PS50103">
    <property type="entry name" value="ZF_C3H1"/>
    <property type="match status" value="6"/>
</dbReference>
<dbReference type="Pfam" id="PF00642">
    <property type="entry name" value="zf-CCCH"/>
    <property type="match status" value="6"/>
</dbReference>
<dbReference type="Proteomes" id="UP000504610">
    <property type="component" value="Chromosome 5"/>
</dbReference>
<dbReference type="SMART" id="SM00356">
    <property type="entry name" value="ZnF_C3H1"/>
    <property type="match status" value="6"/>
</dbReference>
<proteinExistence type="predicted"/>
<feature type="zinc finger region" description="C3H1-type" evidence="6">
    <location>
        <begin position="423"/>
        <end position="451"/>
    </location>
</feature>
<feature type="zinc finger region" description="C3H1-type" evidence="6">
    <location>
        <begin position="343"/>
        <end position="371"/>
    </location>
</feature>
<feature type="zinc finger region" description="C3H1-type" evidence="6">
    <location>
        <begin position="476"/>
        <end position="504"/>
    </location>
</feature>
<dbReference type="InterPro" id="IPR036855">
    <property type="entry name" value="Znf_CCCH_sf"/>
</dbReference>
<sequence>MASHRHQLFTYALQPSLAAASTVSPAAPPQPQPQPQPNLNLYGSSAADRYYPDATYRFLSRDGSESLTNYPSSSSSSMYHYNLPNAATASSHLAYPQLIQQQQQQQEAWPPGVEAPAAAAVEPLPPGVKRTSEALYYPTLYGAHNTMGQTEAWYTTDYLTKRLKLETTSHLPVYPQRAGEKDCTHYMQTRTCKFGEGCKFDHPIWVPEGGIPDWKEAPVVPNDEYPERPGEPDCPYYVKTQRCKYGLRCKFNHPKTAAPVAVENPDALPERPSEAPCTFYMKTGKCKFGLTCKFNHPKDIQLPSSSQDNGSTEAVTSDPDAINNPHVTFAPAAYHNSKGLPVRPGEVDCPFYLKTGSCKYGATCRYNHPERTAFTPQATGINYPLVSPTAASVNLGLINSAASLYQTLAQPTLGALTATYPQRPGQPECDYYMKTGECKFGERCRFHHPADRLNATSKQAPQQPNVKLSLAGYPRREGAQNCPYYMKTGTCKYGATCKFDHPPPGEVMAKTASEADAAPPGEGTDTTTQ</sequence>
<dbReference type="SUPFAM" id="SSF90229">
    <property type="entry name" value="CCCH zinc finger"/>
    <property type="match status" value="6"/>
</dbReference>
<feature type="zinc finger region" description="C3H1-type" evidence="6">
    <location>
        <begin position="271"/>
        <end position="299"/>
    </location>
</feature>
<keyword evidence="5" id="KW-0238">DNA-binding</keyword>
<dbReference type="InterPro" id="IPR000571">
    <property type="entry name" value="Znf_CCCH"/>
</dbReference>
<keyword evidence="1 6" id="KW-0479">Metal-binding</keyword>
<dbReference type="PANTHER" id="PTHR12506">
    <property type="entry name" value="PROTEIN PHOSPHATASE RELATED"/>
    <property type="match status" value="1"/>
</dbReference>
<name>A0A6J0NMC1_RAPSA</name>
<keyword evidence="3 6" id="KW-0863">Zinc-finger</keyword>
<feature type="domain" description="C3H1-type" evidence="8">
    <location>
        <begin position="271"/>
        <end position="299"/>
    </location>
</feature>
<feature type="region of interest" description="Disordered" evidence="7">
    <location>
        <begin position="302"/>
        <end position="322"/>
    </location>
</feature>
<feature type="domain" description="C3H1-type" evidence="8">
    <location>
        <begin position="476"/>
        <end position="504"/>
    </location>
</feature>
<accession>A0A6J0NMC1</accession>
<dbReference type="InterPro" id="IPR050974">
    <property type="entry name" value="Plant_ZF_CCCH"/>
</dbReference>
<feature type="zinc finger region" description="C3H1-type" evidence="6">
    <location>
        <begin position="228"/>
        <end position="256"/>
    </location>
</feature>
<evidence type="ECO:0000256" key="7">
    <source>
        <dbReference type="SAM" id="MobiDB-lite"/>
    </source>
</evidence>
<organism evidence="9 10">
    <name type="scientific">Raphanus sativus</name>
    <name type="common">Radish</name>
    <name type="synonym">Raphanus raphanistrum var. sativus</name>
    <dbReference type="NCBI Taxonomy" id="3726"/>
    <lineage>
        <taxon>Eukaryota</taxon>
        <taxon>Viridiplantae</taxon>
        <taxon>Streptophyta</taxon>
        <taxon>Embryophyta</taxon>
        <taxon>Tracheophyta</taxon>
        <taxon>Spermatophyta</taxon>
        <taxon>Magnoliopsida</taxon>
        <taxon>eudicotyledons</taxon>
        <taxon>Gunneridae</taxon>
        <taxon>Pentapetalae</taxon>
        <taxon>rosids</taxon>
        <taxon>malvids</taxon>
        <taxon>Brassicales</taxon>
        <taxon>Brassicaceae</taxon>
        <taxon>Brassiceae</taxon>
        <taxon>Raphanus</taxon>
    </lineage>
</organism>
<feature type="compositionally biased region" description="Pro residues" evidence="7">
    <location>
        <begin position="26"/>
        <end position="36"/>
    </location>
</feature>
<evidence type="ECO:0000256" key="4">
    <source>
        <dbReference type="ARBA" id="ARBA00022833"/>
    </source>
</evidence>
<dbReference type="GO" id="GO:0008270">
    <property type="term" value="F:zinc ion binding"/>
    <property type="evidence" value="ECO:0007669"/>
    <property type="project" value="UniProtKB-KW"/>
</dbReference>
<reference evidence="9" key="1">
    <citation type="journal article" date="2019" name="Database">
        <title>The radish genome database (RadishGD): an integrated information resource for radish genomics.</title>
        <authorList>
            <person name="Yu H.J."/>
            <person name="Baek S."/>
            <person name="Lee Y.J."/>
            <person name="Cho A."/>
            <person name="Mun J.H."/>
        </authorList>
    </citation>
    <scope>NUCLEOTIDE SEQUENCE [LARGE SCALE GENOMIC DNA]</scope>
    <source>
        <strain evidence="9">cv. WK10039</strain>
    </source>
</reference>